<evidence type="ECO:0000313" key="2">
    <source>
        <dbReference type="Proteomes" id="UP001371456"/>
    </source>
</evidence>
<reference evidence="1 2" key="1">
    <citation type="submission" date="2024-02" db="EMBL/GenBank/DDBJ databases">
        <title>de novo genome assembly of Solanum bulbocastanum strain 11H21.</title>
        <authorList>
            <person name="Hosaka A.J."/>
        </authorList>
    </citation>
    <scope>NUCLEOTIDE SEQUENCE [LARGE SCALE GENOMIC DNA]</scope>
    <source>
        <tissue evidence="1">Young leaves</tissue>
    </source>
</reference>
<dbReference type="Proteomes" id="UP001371456">
    <property type="component" value="Unassembled WGS sequence"/>
</dbReference>
<accession>A0AAN8TJ32</accession>
<gene>
    <name evidence="1" type="ORF">RDI58_019013</name>
</gene>
<name>A0AAN8TJ32_SOLBU</name>
<evidence type="ECO:0000313" key="1">
    <source>
        <dbReference type="EMBL" id="KAK6785558.1"/>
    </source>
</evidence>
<keyword evidence="2" id="KW-1185">Reference proteome</keyword>
<comment type="caution">
    <text evidence="1">The sequence shown here is derived from an EMBL/GenBank/DDBJ whole genome shotgun (WGS) entry which is preliminary data.</text>
</comment>
<organism evidence="1 2">
    <name type="scientific">Solanum bulbocastanum</name>
    <name type="common">Wild potato</name>
    <dbReference type="NCBI Taxonomy" id="147425"/>
    <lineage>
        <taxon>Eukaryota</taxon>
        <taxon>Viridiplantae</taxon>
        <taxon>Streptophyta</taxon>
        <taxon>Embryophyta</taxon>
        <taxon>Tracheophyta</taxon>
        <taxon>Spermatophyta</taxon>
        <taxon>Magnoliopsida</taxon>
        <taxon>eudicotyledons</taxon>
        <taxon>Gunneridae</taxon>
        <taxon>Pentapetalae</taxon>
        <taxon>asterids</taxon>
        <taxon>lamiids</taxon>
        <taxon>Solanales</taxon>
        <taxon>Solanaceae</taxon>
        <taxon>Solanoideae</taxon>
        <taxon>Solaneae</taxon>
        <taxon>Solanum</taxon>
    </lineage>
</organism>
<protein>
    <submittedName>
        <fullName evidence="1">Uncharacterized protein</fullName>
    </submittedName>
</protein>
<dbReference type="EMBL" id="JBANQN010000007">
    <property type="protein sequence ID" value="KAK6785558.1"/>
    <property type="molecule type" value="Genomic_DNA"/>
</dbReference>
<sequence>MAEGSYPTYQGHPQQLETSVNGVLLFEVELWTVLFPYPSKLREKKTIDNDETIGITRTALCTSILFFSINSWA</sequence>
<proteinExistence type="predicted"/>
<dbReference type="AlphaFoldDB" id="A0AAN8TJ32"/>